<keyword evidence="2" id="KW-1185">Reference proteome</keyword>
<dbReference type="InterPro" id="IPR018644">
    <property type="entry name" value="DUF2071"/>
</dbReference>
<accession>A0ABU7PU79</accession>
<dbReference type="PANTHER" id="PTHR39186">
    <property type="entry name" value="DUF2071 FAMILY PROTEIN"/>
    <property type="match status" value="1"/>
</dbReference>
<dbReference type="PANTHER" id="PTHR39186:SF1">
    <property type="entry name" value="DUF2071 DOMAIN-CONTAINING PROTEIN"/>
    <property type="match status" value="1"/>
</dbReference>
<evidence type="ECO:0000313" key="2">
    <source>
        <dbReference type="Proteomes" id="UP001354709"/>
    </source>
</evidence>
<proteinExistence type="predicted"/>
<dbReference type="EMBL" id="JAZBJO010000005">
    <property type="protein sequence ID" value="MEE4592668.1"/>
    <property type="molecule type" value="Genomic_DNA"/>
</dbReference>
<reference evidence="1 2" key="1">
    <citation type="submission" date="2023-11" db="EMBL/GenBank/DDBJ databases">
        <title>30 novel species of actinomycetes from the DSMZ collection.</title>
        <authorList>
            <person name="Nouioui I."/>
        </authorList>
    </citation>
    <scope>NUCLEOTIDE SEQUENCE [LARGE SCALE GENOMIC DNA]</scope>
    <source>
        <strain evidence="1 2">DSM 41524</strain>
    </source>
</reference>
<evidence type="ECO:0000313" key="1">
    <source>
        <dbReference type="EMBL" id="MEE4592668.1"/>
    </source>
</evidence>
<dbReference type="Pfam" id="PF09844">
    <property type="entry name" value="DUF2071"/>
    <property type="match status" value="1"/>
</dbReference>
<organism evidence="1 2">
    <name type="scientific">Streptomyces asiaticus subsp. ignotus</name>
    <dbReference type="NCBI Taxonomy" id="3098222"/>
    <lineage>
        <taxon>Bacteria</taxon>
        <taxon>Bacillati</taxon>
        <taxon>Actinomycetota</taxon>
        <taxon>Actinomycetes</taxon>
        <taxon>Kitasatosporales</taxon>
        <taxon>Streptomycetaceae</taxon>
        <taxon>Streptomyces</taxon>
        <taxon>Streptomyces violaceusniger group</taxon>
    </lineage>
</organism>
<dbReference type="Proteomes" id="UP001354709">
    <property type="component" value="Unassembled WGS sequence"/>
</dbReference>
<dbReference type="RefSeq" id="WP_330808371.1">
    <property type="nucleotide sequence ID" value="NZ_JAZBJO010000005.1"/>
</dbReference>
<protein>
    <submittedName>
        <fullName evidence="1">DUF2071 domain-containing protein</fullName>
    </submittedName>
</protein>
<gene>
    <name evidence="1" type="ORF">V2J94_12340</name>
</gene>
<sequence>MVRIGGAIAEPTRLERFLTARWGLHVSWHGRTVHLPNDHAPWPLHRAELLDLDDGLITTAGLPPMTGPPVSVLYSPGVAVRFGTPQRV</sequence>
<comment type="caution">
    <text evidence="1">The sequence shown here is derived from an EMBL/GenBank/DDBJ whole genome shotgun (WGS) entry which is preliminary data.</text>
</comment>
<name>A0ABU7PU79_9ACTN</name>